<dbReference type="InterPro" id="IPR029047">
    <property type="entry name" value="HSP70_peptide-bd_sf"/>
</dbReference>
<dbReference type="Gene3D" id="3.30.420.40">
    <property type="match status" value="4"/>
</dbReference>
<sequence length="484" mass="54599">MKRLLGKKFSDDNVQKHMKYWPFLVKSDDKDGRPIVVVNTNNSSTKLQPIDISSKVLIKMKETAERVVQKKVNKAVITVPAYFNQAQKMETIEAAKLAGLQTLELITEPSAAAYAYGFDSNRFDDYKILVFDLGGGTFDVSVIEVALSSSTEESIYLGDLFADLEEELYISRNDFETRCNELIEKTMEITLKTLQEAKLSKQDINEVLLVGGSSRIPVITRLLTEMFSGKRLNCSVNVDEAVAFGAAVRAAQLCDKTKSEIKPNITLVEATPLSLGIMIDGGRFRAMIPRNSQLPTKVETSFFTTVNDQQTMRFCIYEGERKLVQHNNYLGKFSLTGLSKGAAESVSVKLVFELDKNGILHAHASHKTAKESLHLEYKHNHVSDQQTIEEMLRDAKIFQEQDQAEYDRIAAQTNLEIAIRKVQYELNNSTLSAADKLHKYNQCVEYEKWLQENENSSAKVYAYQLDSFKTACKGRQSNSSRRAF</sequence>
<dbReference type="SUPFAM" id="SSF53067">
    <property type="entry name" value="Actin-like ATPase domain"/>
    <property type="match status" value="2"/>
</dbReference>
<dbReference type="InterPro" id="IPR043129">
    <property type="entry name" value="ATPase_NBD"/>
</dbReference>
<dbReference type="FunFam" id="3.30.420.40:FF:000028">
    <property type="entry name" value="heat shock 70 kDa protein-like"/>
    <property type="match status" value="1"/>
</dbReference>
<dbReference type="AlphaFoldDB" id="A0A915DPI1"/>
<evidence type="ECO:0000313" key="4">
    <source>
        <dbReference type="Proteomes" id="UP000887574"/>
    </source>
</evidence>
<dbReference type="PANTHER" id="PTHR19375">
    <property type="entry name" value="HEAT SHOCK PROTEIN 70KDA"/>
    <property type="match status" value="1"/>
</dbReference>
<keyword evidence="3" id="KW-0067">ATP-binding</keyword>
<dbReference type="Gene3D" id="1.20.1270.10">
    <property type="match status" value="1"/>
</dbReference>
<reference evidence="5" key="1">
    <citation type="submission" date="2022-11" db="UniProtKB">
        <authorList>
            <consortium name="WormBaseParasite"/>
        </authorList>
    </citation>
    <scope>IDENTIFICATION</scope>
</reference>
<keyword evidence="2" id="KW-0547">Nucleotide-binding</keyword>
<dbReference type="SUPFAM" id="SSF100920">
    <property type="entry name" value="Heat shock protein 70kD (HSP70), peptide-binding domain"/>
    <property type="match status" value="1"/>
</dbReference>
<evidence type="ECO:0000313" key="5">
    <source>
        <dbReference type="WBParaSite" id="jg2224"/>
    </source>
</evidence>
<name>A0A915DPI1_9BILA</name>
<dbReference type="InterPro" id="IPR029048">
    <property type="entry name" value="HSP70_C_sf"/>
</dbReference>
<evidence type="ECO:0000256" key="2">
    <source>
        <dbReference type="ARBA" id="ARBA00022741"/>
    </source>
</evidence>
<organism evidence="4 5">
    <name type="scientific">Ditylenchus dipsaci</name>
    <dbReference type="NCBI Taxonomy" id="166011"/>
    <lineage>
        <taxon>Eukaryota</taxon>
        <taxon>Metazoa</taxon>
        <taxon>Ecdysozoa</taxon>
        <taxon>Nematoda</taxon>
        <taxon>Chromadorea</taxon>
        <taxon>Rhabditida</taxon>
        <taxon>Tylenchina</taxon>
        <taxon>Tylenchomorpha</taxon>
        <taxon>Sphaerularioidea</taxon>
        <taxon>Anguinidae</taxon>
        <taxon>Anguininae</taxon>
        <taxon>Ditylenchus</taxon>
    </lineage>
</organism>
<dbReference type="FunFam" id="3.30.30.30:FF:000001">
    <property type="entry name" value="heat shock 70 kDa protein-like"/>
    <property type="match status" value="1"/>
</dbReference>
<dbReference type="WBParaSite" id="jg2224">
    <property type="protein sequence ID" value="jg2224"/>
    <property type="gene ID" value="jg2224"/>
</dbReference>
<dbReference type="PROSITE" id="PS00329">
    <property type="entry name" value="HSP70_2"/>
    <property type="match status" value="1"/>
</dbReference>
<proteinExistence type="inferred from homology"/>
<accession>A0A915DPI1</accession>
<dbReference type="Pfam" id="PF00012">
    <property type="entry name" value="HSP70"/>
    <property type="match status" value="2"/>
</dbReference>
<protein>
    <submittedName>
        <fullName evidence="5">Uncharacterized protein</fullName>
    </submittedName>
</protein>
<dbReference type="PROSITE" id="PS01036">
    <property type="entry name" value="HSP70_3"/>
    <property type="match status" value="1"/>
</dbReference>
<dbReference type="GO" id="GO:0006950">
    <property type="term" value="P:response to stress"/>
    <property type="evidence" value="ECO:0007669"/>
    <property type="project" value="UniProtKB-ARBA"/>
</dbReference>
<dbReference type="Proteomes" id="UP000887574">
    <property type="component" value="Unplaced"/>
</dbReference>
<comment type="similarity">
    <text evidence="1">Belongs to the heat shock protein 70 family.</text>
</comment>
<dbReference type="InterPro" id="IPR018181">
    <property type="entry name" value="Heat_shock_70_CS"/>
</dbReference>
<dbReference type="InterPro" id="IPR013126">
    <property type="entry name" value="Hsp_70_fam"/>
</dbReference>
<dbReference type="Gene3D" id="3.30.30.30">
    <property type="match status" value="1"/>
</dbReference>
<dbReference type="PRINTS" id="PR00301">
    <property type="entry name" value="HEATSHOCK70"/>
</dbReference>
<evidence type="ECO:0000256" key="3">
    <source>
        <dbReference type="ARBA" id="ARBA00022840"/>
    </source>
</evidence>
<dbReference type="GO" id="GO:0005524">
    <property type="term" value="F:ATP binding"/>
    <property type="evidence" value="ECO:0007669"/>
    <property type="project" value="UniProtKB-KW"/>
</dbReference>
<dbReference type="GO" id="GO:0140662">
    <property type="term" value="F:ATP-dependent protein folding chaperone"/>
    <property type="evidence" value="ECO:0007669"/>
    <property type="project" value="InterPro"/>
</dbReference>
<keyword evidence="4" id="KW-1185">Reference proteome</keyword>
<dbReference type="Gene3D" id="3.90.640.10">
    <property type="entry name" value="Actin, Chain A, domain 4"/>
    <property type="match status" value="1"/>
</dbReference>
<evidence type="ECO:0000256" key="1">
    <source>
        <dbReference type="ARBA" id="ARBA00007381"/>
    </source>
</evidence>
<dbReference type="Gene3D" id="2.60.34.10">
    <property type="entry name" value="Substrate Binding Domain Of DNAk, Chain A, domain 1"/>
    <property type="match status" value="1"/>
</dbReference>